<proteinExistence type="predicted"/>
<reference evidence="2 3" key="1">
    <citation type="journal article" date="2016" name="Int. J. Syst. Evol. Microbiol.">
        <title>Nocardioides albidus sp. nov., an actinobacterium isolated from garden soil.</title>
        <authorList>
            <person name="Singh H."/>
            <person name="Du J."/>
            <person name="Trinh H."/>
            <person name="Won K."/>
            <person name="Yang J.E."/>
            <person name="Yin C."/>
            <person name="Kook M."/>
            <person name="Yi T.H."/>
        </authorList>
    </citation>
    <scope>NUCLEOTIDE SEQUENCE [LARGE SCALE GENOMIC DNA]</scope>
    <source>
        <strain evidence="2 3">CCTCC AB 2015297</strain>
    </source>
</reference>
<feature type="domain" description="Mycothiol-dependent maleylpyruvate isomerase metal-binding" evidence="1">
    <location>
        <begin position="10"/>
        <end position="159"/>
    </location>
</feature>
<dbReference type="SUPFAM" id="SSF109854">
    <property type="entry name" value="DinB/YfiT-like putative metalloenzymes"/>
    <property type="match status" value="1"/>
</dbReference>
<name>A0A5C4WJF4_9ACTN</name>
<evidence type="ECO:0000313" key="2">
    <source>
        <dbReference type="EMBL" id="TNM48287.1"/>
    </source>
</evidence>
<dbReference type="GO" id="GO:0046872">
    <property type="term" value="F:metal ion binding"/>
    <property type="evidence" value="ECO:0007669"/>
    <property type="project" value="InterPro"/>
</dbReference>
<gene>
    <name evidence="2" type="ORF">FHP29_01915</name>
</gene>
<sequence length="210" mass="22400">MTTSPDQTFLQAAEMFAALCDRIAEPDWTRPGLGEWDVRALVGHTLRAVTTVHQYLSKPHPSAPTCGSTGEYFALARSIPGADSRAVAERGHQAGRDLGPRPVDTIRAEIARTRTSLEETVDDGAGLDTVVETVVGAMRLSDYLPTRTFELTAHSIDLATACALALEPPASVIESAVQTAASALTHSSDGVVVLRHLIGRPAEGFRPLFD</sequence>
<dbReference type="RefSeq" id="WP_139621186.1">
    <property type="nucleotide sequence ID" value="NZ_VDMP01000013.1"/>
</dbReference>
<organism evidence="2 3">
    <name type="scientific">Nocardioides albidus</name>
    <dbReference type="NCBI Taxonomy" id="1517589"/>
    <lineage>
        <taxon>Bacteria</taxon>
        <taxon>Bacillati</taxon>
        <taxon>Actinomycetota</taxon>
        <taxon>Actinomycetes</taxon>
        <taxon>Propionibacteriales</taxon>
        <taxon>Nocardioidaceae</taxon>
        <taxon>Nocardioides</taxon>
    </lineage>
</organism>
<evidence type="ECO:0000313" key="3">
    <source>
        <dbReference type="Proteomes" id="UP000313231"/>
    </source>
</evidence>
<dbReference type="GO" id="GO:0016853">
    <property type="term" value="F:isomerase activity"/>
    <property type="evidence" value="ECO:0007669"/>
    <property type="project" value="UniProtKB-KW"/>
</dbReference>
<evidence type="ECO:0000259" key="1">
    <source>
        <dbReference type="Pfam" id="PF11716"/>
    </source>
</evidence>
<dbReference type="Pfam" id="PF11716">
    <property type="entry name" value="MDMPI_N"/>
    <property type="match status" value="1"/>
</dbReference>
<protein>
    <submittedName>
        <fullName evidence="2">Mycothiol maleylpyruvate isomerase</fullName>
    </submittedName>
</protein>
<comment type="caution">
    <text evidence="2">The sequence shown here is derived from an EMBL/GenBank/DDBJ whole genome shotgun (WGS) entry which is preliminary data.</text>
</comment>
<dbReference type="InterPro" id="IPR024344">
    <property type="entry name" value="MDMPI_metal-binding"/>
</dbReference>
<dbReference type="Gene3D" id="1.20.120.450">
    <property type="entry name" value="dinb family like domain"/>
    <property type="match status" value="1"/>
</dbReference>
<keyword evidence="3" id="KW-1185">Reference proteome</keyword>
<keyword evidence="2" id="KW-0670">Pyruvate</keyword>
<dbReference type="Proteomes" id="UP000313231">
    <property type="component" value="Unassembled WGS sequence"/>
</dbReference>
<dbReference type="InterPro" id="IPR034660">
    <property type="entry name" value="DinB/YfiT-like"/>
</dbReference>
<accession>A0A5C4WJF4</accession>
<dbReference type="AlphaFoldDB" id="A0A5C4WJF4"/>
<dbReference type="OrthoDB" id="3292744at2"/>
<dbReference type="EMBL" id="VDMP01000013">
    <property type="protein sequence ID" value="TNM48287.1"/>
    <property type="molecule type" value="Genomic_DNA"/>
</dbReference>
<keyword evidence="2" id="KW-0413">Isomerase</keyword>